<protein>
    <recommendedName>
        <fullName evidence="3">DOMON domain-containing protein</fullName>
    </recommendedName>
</protein>
<gene>
    <name evidence="2" type="ORF">GSOID_T00029261001</name>
</gene>
<sequence length="260" mass="29731">MSKGFFALLRIFLTKETHGYDGWFPGSEGFGYEIDEQAGTITFVLEDLSQMEYYLGIGWNNNTHDESYHTKTMSNAELMIWDGGSINENEAYNGSIWTYYGSKFIGRASYSAEAMSFWKLTPGSSHADRKPRWSRTLKRPEGCDKCIEIEKNRVYWVMSARGKIFDGLGAVKAQKEDPEQAAKENWDGPRAGFHYAKTLREKVIIWKTNDDDDLNHMTNHKEGWNQRVSKVGDKDLTDIPQNSAKIIAFSLAFFLGINLF</sequence>
<dbReference type="AlphaFoldDB" id="E4Y8T2"/>
<feature type="chain" id="PRO_5003193800" description="DOMON domain-containing protein" evidence="1">
    <location>
        <begin position="20"/>
        <end position="260"/>
    </location>
</feature>
<evidence type="ECO:0000256" key="1">
    <source>
        <dbReference type="SAM" id="SignalP"/>
    </source>
</evidence>
<accession>E4Y8T2</accession>
<keyword evidence="1" id="KW-0732">Signal</keyword>
<dbReference type="Proteomes" id="UP000011014">
    <property type="component" value="Unassembled WGS sequence"/>
</dbReference>
<proteinExistence type="predicted"/>
<evidence type="ECO:0000313" key="2">
    <source>
        <dbReference type="EMBL" id="CBY32032.1"/>
    </source>
</evidence>
<evidence type="ECO:0008006" key="3">
    <source>
        <dbReference type="Google" id="ProtNLM"/>
    </source>
</evidence>
<organism evidence="2">
    <name type="scientific">Oikopleura dioica</name>
    <name type="common">Tunicate</name>
    <dbReference type="NCBI Taxonomy" id="34765"/>
    <lineage>
        <taxon>Eukaryota</taxon>
        <taxon>Metazoa</taxon>
        <taxon>Chordata</taxon>
        <taxon>Tunicata</taxon>
        <taxon>Appendicularia</taxon>
        <taxon>Copelata</taxon>
        <taxon>Oikopleuridae</taxon>
        <taxon>Oikopleura</taxon>
    </lineage>
</organism>
<reference evidence="2" key="1">
    <citation type="journal article" date="2010" name="Science">
        <title>Plasticity of animal genome architecture unmasked by rapid evolution of a pelagic tunicate.</title>
        <authorList>
            <person name="Denoeud F."/>
            <person name="Henriet S."/>
            <person name="Mungpakdee S."/>
            <person name="Aury J.M."/>
            <person name="Da Silva C."/>
            <person name="Brinkmann H."/>
            <person name="Mikhaleva J."/>
            <person name="Olsen L.C."/>
            <person name="Jubin C."/>
            <person name="Canestro C."/>
            <person name="Bouquet J.M."/>
            <person name="Danks G."/>
            <person name="Poulain J."/>
            <person name="Campsteijn C."/>
            <person name="Adamski M."/>
            <person name="Cross I."/>
            <person name="Yadetie F."/>
            <person name="Muffato M."/>
            <person name="Louis A."/>
            <person name="Butcher S."/>
            <person name="Tsagkogeorga G."/>
            <person name="Konrad A."/>
            <person name="Singh S."/>
            <person name="Jensen M.F."/>
            <person name="Cong E.H."/>
            <person name="Eikeseth-Otteraa H."/>
            <person name="Noel B."/>
            <person name="Anthouard V."/>
            <person name="Porcel B.M."/>
            <person name="Kachouri-Lafond R."/>
            <person name="Nishino A."/>
            <person name="Ugolini M."/>
            <person name="Chourrout P."/>
            <person name="Nishida H."/>
            <person name="Aasland R."/>
            <person name="Huzurbazar S."/>
            <person name="Westhof E."/>
            <person name="Delsuc F."/>
            <person name="Lehrach H."/>
            <person name="Reinhardt R."/>
            <person name="Weissenbach J."/>
            <person name="Roy S.W."/>
            <person name="Artiguenave F."/>
            <person name="Postlethwait J.H."/>
            <person name="Manak J.R."/>
            <person name="Thompson E.M."/>
            <person name="Jaillon O."/>
            <person name="Du Pasquier L."/>
            <person name="Boudinot P."/>
            <person name="Liberles D.A."/>
            <person name="Volff J.N."/>
            <person name="Philippe H."/>
            <person name="Lenhard B."/>
            <person name="Roest Crollius H."/>
            <person name="Wincker P."/>
            <person name="Chourrout D."/>
        </authorList>
    </citation>
    <scope>NUCLEOTIDE SEQUENCE [LARGE SCALE GENOMIC DNA]</scope>
</reference>
<name>E4Y8T2_OIKDI</name>
<feature type="signal peptide" evidence="1">
    <location>
        <begin position="1"/>
        <end position="19"/>
    </location>
</feature>
<dbReference type="EMBL" id="FN654328">
    <property type="protein sequence ID" value="CBY32032.1"/>
    <property type="molecule type" value="Genomic_DNA"/>
</dbReference>